<dbReference type="AlphaFoldDB" id="A0AA40GHU7"/>
<evidence type="ECO:0000256" key="1">
    <source>
        <dbReference type="SAM" id="MobiDB-lite"/>
    </source>
</evidence>
<name>A0AA40GHU7_9HYME</name>
<evidence type="ECO:0000313" key="2">
    <source>
        <dbReference type="EMBL" id="KAK1137932.1"/>
    </source>
</evidence>
<protein>
    <submittedName>
        <fullName evidence="2">Uncharacterized protein</fullName>
    </submittedName>
</protein>
<feature type="compositionally biased region" description="Basic and acidic residues" evidence="1">
    <location>
        <begin position="1"/>
        <end position="17"/>
    </location>
</feature>
<accession>A0AA40GHU7</accession>
<comment type="caution">
    <text evidence="2">The sequence shown here is derived from an EMBL/GenBank/DDBJ whole genome shotgun (WGS) entry which is preliminary data.</text>
</comment>
<gene>
    <name evidence="2" type="ORF">K0M31_002424</name>
</gene>
<sequence>MSHYSRKAEQRQEDNSKKTNGLGKVDITSPFDNYTSEMVIDSLKIERVPWIRTELMSTRARLPWQLDFIDPTACLEFLSGQG</sequence>
<proteinExistence type="predicted"/>
<evidence type="ECO:0000313" key="3">
    <source>
        <dbReference type="Proteomes" id="UP001177670"/>
    </source>
</evidence>
<keyword evidence="3" id="KW-1185">Reference proteome</keyword>
<organism evidence="2 3">
    <name type="scientific">Melipona bicolor</name>
    <dbReference type="NCBI Taxonomy" id="60889"/>
    <lineage>
        <taxon>Eukaryota</taxon>
        <taxon>Metazoa</taxon>
        <taxon>Ecdysozoa</taxon>
        <taxon>Arthropoda</taxon>
        <taxon>Hexapoda</taxon>
        <taxon>Insecta</taxon>
        <taxon>Pterygota</taxon>
        <taxon>Neoptera</taxon>
        <taxon>Endopterygota</taxon>
        <taxon>Hymenoptera</taxon>
        <taxon>Apocrita</taxon>
        <taxon>Aculeata</taxon>
        <taxon>Apoidea</taxon>
        <taxon>Anthophila</taxon>
        <taxon>Apidae</taxon>
        <taxon>Melipona</taxon>
    </lineage>
</organism>
<feature type="region of interest" description="Disordered" evidence="1">
    <location>
        <begin position="1"/>
        <end position="25"/>
    </location>
</feature>
<reference evidence="2" key="1">
    <citation type="submission" date="2021-10" db="EMBL/GenBank/DDBJ databases">
        <title>Melipona bicolor Genome sequencing and assembly.</title>
        <authorList>
            <person name="Araujo N.S."/>
            <person name="Arias M.C."/>
        </authorList>
    </citation>
    <scope>NUCLEOTIDE SEQUENCE</scope>
    <source>
        <strain evidence="2">USP_2M_L1-L4_2017</strain>
        <tissue evidence="2">Whole body</tissue>
    </source>
</reference>
<dbReference type="Proteomes" id="UP001177670">
    <property type="component" value="Unassembled WGS sequence"/>
</dbReference>
<dbReference type="EMBL" id="JAHYIQ010000001">
    <property type="protein sequence ID" value="KAK1137932.1"/>
    <property type="molecule type" value="Genomic_DNA"/>
</dbReference>